<proteinExistence type="inferred from homology"/>
<evidence type="ECO:0000256" key="5">
    <source>
        <dbReference type="ARBA" id="ARBA00023274"/>
    </source>
</evidence>
<keyword evidence="3 6" id="KW-0694">RNA-binding</keyword>
<dbReference type="GO" id="GO:0006412">
    <property type="term" value="P:translation"/>
    <property type="evidence" value="ECO:0007669"/>
    <property type="project" value="UniProtKB-UniRule"/>
</dbReference>
<dbReference type="Gene3D" id="4.10.640.10">
    <property type="entry name" value="Ribosomal protein S18"/>
    <property type="match status" value="1"/>
</dbReference>
<comment type="function">
    <text evidence="6">Binds as a heterodimer with protein bS6 to the central domain of the 16S rRNA, where it helps stabilize the platform of the 30S subunit.</text>
</comment>
<dbReference type="GO" id="GO:0022627">
    <property type="term" value="C:cytosolic small ribosomal subunit"/>
    <property type="evidence" value="ECO:0007669"/>
    <property type="project" value="TreeGrafter"/>
</dbReference>
<gene>
    <name evidence="6 8" type="primary">rpsR</name>
    <name evidence="8" type="ORF">PITCH_A780077</name>
</gene>
<dbReference type="PANTHER" id="PTHR13479">
    <property type="entry name" value="30S RIBOSOMAL PROTEIN S18"/>
    <property type="match status" value="1"/>
</dbReference>
<keyword evidence="4 6" id="KW-0689">Ribosomal protein</keyword>
<dbReference type="PRINTS" id="PR00974">
    <property type="entry name" value="RIBOSOMALS18"/>
</dbReference>
<dbReference type="PANTHER" id="PTHR13479:SF40">
    <property type="entry name" value="SMALL RIBOSOMAL SUBUNIT PROTEIN BS18M"/>
    <property type="match status" value="1"/>
</dbReference>
<comment type="subunit">
    <text evidence="6">Part of the 30S ribosomal subunit. Forms a tight heterodimer with protein bS6.</text>
</comment>
<keyword evidence="2 6" id="KW-0699">rRNA-binding</keyword>
<accession>A0A445N2M0</accession>
<evidence type="ECO:0000256" key="4">
    <source>
        <dbReference type="ARBA" id="ARBA00022980"/>
    </source>
</evidence>
<evidence type="ECO:0000256" key="1">
    <source>
        <dbReference type="ARBA" id="ARBA00005589"/>
    </source>
</evidence>
<reference evidence="8" key="1">
    <citation type="submission" date="2018-01" db="EMBL/GenBank/DDBJ databases">
        <authorList>
            <person name="Regsiter A."/>
            <person name="William W."/>
        </authorList>
    </citation>
    <scope>NUCLEOTIDE SEQUENCE</scope>
    <source>
        <strain evidence="8">TRIP AH-1</strain>
    </source>
</reference>
<dbReference type="GO" id="GO:0003735">
    <property type="term" value="F:structural constituent of ribosome"/>
    <property type="evidence" value="ECO:0007669"/>
    <property type="project" value="InterPro"/>
</dbReference>
<dbReference type="AlphaFoldDB" id="A0A445N2M0"/>
<keyword evidence="5 6" id="KW-0687">Ribonucleoprotein</keyword>
<dbReference type="NCBIfam" id="TIGR00165">
    <property type="entry name" value="S18"/>
    <property type="match status" value="1"/>
</dbReference>
<dbReference type="InterPro" id="IPR001648">
    <property type="entry name" value="Ribosomal_bS18"/>
</dbReference>
<name>A0A445N2M0_9BACT</name>
<evidence type="ECO:0000256" key="2">
    <source>
        <dbReference type="ARBA" id="ARBA00022730"/>
    </source>
</evidence>
<comment type="similarity">
    <text evidence="1 6 7">Belongs to the bacterial ribosomal protein bS18 family.</text>
</comment>
<dbReference type="Pfam" id="PF01084">
    <property type="entry name" value="Ribosomal_S18"/>
    <property type="match status" value="1"/>
</dbReference>
<dbReference type="EMBL" id="OJIN01000223">
    <property type="protein sequence ID" value="SPD75947.1"/>
    <property type="molecule type" value="Genomic_DNA"/>
</dbReference>
<evidence type="ECO:0000256" key="6">
    <source>
        <dbReference type="HAMAP-Rule" id="MF_00270"/>
    </source>
</evidence>
<dbReference type="FunFam" id="4.10.640.10:FF:000004">
    <property type="entry name" value="30S ribosomal protein S18"/>
    <property type="match status" value="1"/>
</dbReference>
<dbReference type="SUPFAM" id="SSF46911">
    <property type="entry name" value="Ribosomal protein S18"/>
    <property type="match status" value="1"/>
</dbReference>
<dbReference type="InterPro" id="IPR036870">
    <property type="entry name" value="Ribosomal_bS18_sf"/>
</dbReference>
<sequence length="92" mass="10539">MTYNKTPNQSANGSGRLKRAYHRRKVCKFCADSSLTIDYKDNRTLRYFTTERGKITPSRISGNCAKHQRELALAIKRARAMALLPYTTSLVR</sequence>
<organism evidence="8">
    <name type="scientific">uncultured Desulfobacterium sp</name>
    <dbReference type="NCBI Taxonomy" id="201089"/>
    <lineage>
        <taxon>Bacteria</taxon>
        <taxon>Pseudomonadati</taxon>
        <taxon>Thermodesulfobacteriota</taxon>
        <taxon>Desulfobacteria</taxon>
        <taxon>Desulfobacterales</taxon>
        <taxon>Desulfobacteriaceae</taxon>
        <taxon>Desulfobacterium</taxon>
        <taxon>environmental samples</taxon>
    </lineage>
</organism>
<evidence type="ECO:0000256" key="7">
    <source>
        <dbReference type="RuleBase" id="RU003910"/>
    </source>
</evidence>
<dbReference type="HAMAP" id="MF_00270">
    <property type="entry name" value="Ribosomal_bS18"/>
    <property type="match status" value="1"/>
</dbReference>
<dbReference type="GO" id="GO:0070181">
    <property type="term" value="F:small ribosomal subunit rRNA binding"/>
    <property type="evidence" value="ECO:0007669"/>
    <property type="project" value="TreeGrafter"/>
</dbReference>
<evidence type="ECO:0000313" key="8">
    <source>
        <dbReference type="EMBL" id="SPD75947.1"/>
    </source>
</evidence>
<protein>
    <recommendedName>
        <fullName evidence="6">Small ribosomal subunit protein bS18</fullName>
    </recommendedName>
</protein>
<evidence type="ECO:0000256" key="3">
    <source>
        <dbReference type="ARBA" id="ARBA00022884"/>
    </source>
</evidence>